<protein>
    <recommendedName>
        <fullName evidence="6">AAA+ ATPase domain-containing protein</fullName>
    </recommendedName>
</protein>
<feature type="region of interest" description="Disordered" evidence="5">
    <location>
        <begin position="537"/>
        <end position="585"/>
    </location>
</feature>
<gene>
    <name evidence="7" type="ORF">CEUSTIGMA_g6379.t1</name>
</gene>
<dbReference type="STRING" id="1157962.A0A250X7P4"/>
<dbReference type="PANTHER" id="PTHR23074:SF17">
    <property type="entry name" value="FIDGETIN-LIKE PROTEIN 1"/>
    <property type="match status" value="1"/>
</dbReference>
<feature type="compositionally biased region" description="Polar residues" evidence="5">
    <location>
        <begin position="681"/>
        <end position="692"/>
    </location>
</feature>
<evidence type="ECO:0000256" key="5">
    <source>
        <dbReference type="SAM" id="MobiDB-lite"/>
    </source>
</evidence>
<dbReference type="GO" id="GO:0005524">
    <property type="term" value="F:ATP binding"/>
    <property type="evidence" value="ECO:0007669"/>
    <property type="project" value="UniProtKB-KW"/>
</dbReference>
<dbReference type="InterPro" id="IPR003960">
    <property type="entry name" value="ATPase_AAA_CS"/>
</dbReference>
<sequence length="803" mass="86106">MILNVFVGSNQSTANPKTPPPISGGSSNAPMCDLKDLNHNGMSQHRFTSEPMGSNRITVDIRGASLDADWNVMIKRQDDGTRYSKVENGVRNASTTVSSMAGALVSVLMIAKLVEEILFIRNLRRELSSITSAFSDGSSGVESQGRTSKASRTTGGGSNGLAFDLMSLGMSAVGGAKGNETDSSITWDKVAGLHEVKMLLQEVTVLPSLRPDLFTGIRQPPRGILLFGPPGSGKTLLARAVAAESRSSFIPVTGSSILSMWFGQSEQNVKQLFEKARRQQPCVIFIDEVDSLLGRRSGGGGGGGGGDSMPDKRVTNEFLSFIDGIQSGGADSDCRITIMAATNNPWDLDEAALSRFSRRIMVPLPDKTTRAQLVQKALRGVSCDICQEQFTKLADKMAQYSGRDLVAICREAAMQPVRELWGNCLLAGAGEESRVRAAEQRLLQVVVSQLKKGMPHRRIRKELEAYKKRQLKEQEREESEKDSATASPLAAAAAVFPAPGSVAVASTGVRPEGSSPSGNSLAWLDVDKIMRQAEEAFEGGKKRAGGSLRTPPPTPTQPVENQELKEKESMKESLKENMKEVSDSHRITCGTDDEVSFSDLATITDSVDRDVSKAGQAAEKEADDTEALVGVELGLKDAPGVSMGDDECVNQPAAATSDRSYGHGTKEQVVRDQQRMPESAGGTSTATESLSGIVSDPQDGVVSSSTLLPSRDRARKDAGSDRLSKRAEAGPEMSVESLMAMPSDKLRPVSVKDFDKALAVIMPTDFEGLTSRYEEWNARYGSGTDSKREGGRGGRAAYSTMYI</sequence>
<dbReference type="OrthoDB" id="545403at2759"/>
<keyword evidence="3" id="KW-0067">ATP-binding</keyword>
<dbReference type="InterPro" id="IPR003593">
    <property type="entry name" value="AAA+_ATPase"/>
</dbReference>
<reference evidence="7 8" key="1">
    <citation type="submission" date="2017-08" db="EMBL/GenBank/DDBJ databases">
        <title>Acidophilic green algal genome provides insights into adaptation to an acidic environment.</title>
        <authorList>
            <person name="Hirooka S."/>
            <person name="Hirose Y."/>
            <person name="Kanesaki Y."/>
            <person name="Higuchi S."/>
            <person name="Fujiwara T."/>
            <person name="Onuma R."/>
            <person name="Era A."/>
            <person name="Ohbayashi R."/>
            <person name="Uzuka A."/>
            <person name="Nozaki H."/>
            <person name="Yoshikawa H."/>
            <person name="Miyagishima S.Y."/>
        </authorList>
    </citation>
    <scope>NUCLEOTIDE SEQUENCE [LARGE SCALE GENOMIC DNA]</scope>
    <source>
        <strain evidence="7 8">NIES-2499</strain>
    </source>
</reference>
<feature type="region of interest" description="Disordered" evidence="5">
    <location>
        <begin position="8"/>
        <end position="28"/>
    </location>
</feature>
<dbReference type="InterPro" id="IPR050304">
    <property type="entry name" value="MT-severing_AAA_ATPase"/>
</dbReference>
<feature type="compositionally biased region" description="Polar residues" evidence="5">
    <location>
        <begin position="134"/>
        <end position="153"/>
    </location>
</feature>
<dbReference type="Proteomes" id="UP000232323">
    <property type="component" value="Unassembled WGS sequence"/>
</dbReference>
<feature type="compositionally biased region" description="Basic and acidic residues" evidence="5">
    <location>
        <begin position="660"/>
        <end position="675"/>
    </location>
</feature>
<keyword evidence="4" id="KW-0175">Coiled coil</keyword>
<dbReference type="PANTHER" id="PTHR23074">
    <property type="entry name" value="AAA DOMAIN-CONTAINING"/>
    <property type="match status" value="1"/>
</dbReference>
<evidence type="ECO:0000256" key="1">
    <source>
        <dbReference type="ARBA" id="ARBA00006914"/>
    </source>
</evidence>
<dbReference type="InterPro" id="IPR041569">
    <property type="entry name" value="AAA_lid_3"/>
</dbReference>
<feature type="region of interest" description="Disordered" evidence="5">
    <location>
        <begin position="780"/>
        <end position="803"/>
    </location>
</feature>
<evidence type="ECO:0000256" key="2">
    <source>
        <dbReference type="ARBA" id="ARBA00022741"/>
    </source>
</evidence>
<dbReference type="GO" id="GO:0016887">
    <property type="term" value="F:ATP hydrolysis activity"/>
    <property type="evidence" value="ECO:0007669"/>
    <property type="project" value="InterPro"/>
</dbReference>
<comment type="similarity">
    <text evidence="1">Belongs to the AAA ATPase family.</text>
</comment>
<keyword evidence="2" id="KW-0547">Nucleotide-binding</keyword>
<dbReference type="InterPro" id="IPR003959">
    <property type="entry name" value="ATPase_AAA_core"/>
</dbReference>
<dbReference type="FunFam" id="3.40.50.300:FF:001025">
    <property type="entry name" value="ATPase family, AAA domain-containing 2B"/>
    <property type="match status" value="1"/>
</dbReference>
<dbReference type="PROSITE" id="PS00674">
    <property type="entry name" value="AAA"/>
    <property type="match status" value="1"/>
</dbReference>
<evidence type="ECO:0000259" key="6">
    <source>
        <dbReference type="SMART" id="SM00382"/>
    </source>
</evidence>
<dbReference type="SMART" id="SM00382">
    <property type="entry name" value="AAA"/>
    <property type="match status" value="1"/>
</dbReference>
<organism evidence="7 8">
    <name type="scientific">Chlamydomonas eustigma</name>
    <dbReference type="NCBI Taxonomy" id="1157962"/>
    <lineage>
        <taxon>Eukaryota</taxon>
        <taxon>Viridiplantae</taxon>
        <taxon>Chlorophyta</taxon>
        <taxon>core chlorophytes</taxon>
        <taxon>Chlorophyceae</taxon>
        <taxon>CS clade</taxon>
        <taxon>Chlamydomonadales</taxon>
        <taxon>Chlamydomonadaceae</taxon>
        <taxon>Chlamydomonas</taxon>
    </lineage>
</organism>
<dbReference type="EMBL" id="BEGY01000037">
    <property type="protein sequence ID" value="GAX78939.1"/>
    <property type="molecule type" value="Genomic_DNA"/>
</dbReference>
<feature type="region of interest" description="Disordered" evidence="5">
    <location>
        <begin position="639"/>
        <end position="731"/>
    </location>
</feature>
<proteinExistence type="inferred from homology"/>
<evidence type="ECO:0000313" key="8">
    <source>
        <dbReference type="Proteomes" id="UP000232323"/>
    </source>
</evidence>
<feature type="domain" description="AAA+ ATPase" evidence="6">
    <location>
        <begin position="220"/>
        <end position="366"/>
    </location>
</feature>
<dbReference type="AlphaFoldDB" id="A0A250X7P4"/>
<dbReference type="InterPro" id="IPR027417">
    <property type="entry name" value="P-loop_NTPase"/>
</dbReference>
<feature type="compositionally biased region" description="Basic and acidic residues" evidence="5">
    <location>
        <begin position="562"/>
        <end position="585"/>
    </location>
</feature>
<accession>A0A250X7P4</accession>
<dbReference type="Pfam" id="PF17862">
    <property type="entry name" value="AAA_lid_3"/>
    <property type="match status" value="1"/>
</dbReference>
<feature type="region of interest" description="Disordered" evidence="5">
    <location>
        <begin position="134"/>
        <end position="155"/>
    </location>
</feature>
<name>A0A250X7P4_9CHLO</name>
<dbReference type="Gene3D" id="1.10.8.60">
    <property type="match status" value="1"/>
</dbReference>
<dbReference type="Gene3D" id="3.40.50.300">
    <property type="entry name" value="P-loop containing nucleotide triphosphate hydrolases"/>
    <property type="match status" value="1"/>
</dbReference>
<feature type="compositionally biased region" description="Basic and acidic residues" evidence="5">
    <location>
        <begin position="710"/>
        <end position="729"/>
    </location>
</feature>
<evidence type="ECO:0000256" key="3">
    <source>
        <dbReference type="ARBA" id="ARBA00022840"/>
    </source>
</evidence>
<dbReference type="SUPFAM" id="SSF52540">
    <property type="entry name" value="P-loop containing nucleoside triphosphate hydrolases"/>
    <property type="match status" value="1"/>
</dbReference>
<comment type="caution">
    <text evidence="7">The sequence shown here is derived from an EMBL/GenBank/DDBJ whole genome shotgun (WGS) entry which is preliminary data.</text>
</comment>
<keyword evidence="8" id="KW-1185">Reference proteome</keyword>
<evidence type="ECO:0000313" key="7">
    <source>
        <dbReference type="EMBL" id="GAX78939.1"/>
    </source>
</evidence>
<dbReference type="Pfam" id="PF00004">
    <property type="entry name" value="AAA"/>
    <property type="match status" value="1"/>
</dbReference>
<evidence type="ECO:0000256" key="4">
    <source>
        <dbReference type="ARBA" id="ARBA00023054"/>
    </source>
</evidence>